<dbReference type="Proteomes" id="UP000663865">
    <property type="component" value="Unassembled WGS sequence"/>
</dbReference>
<proteinExistence type="predicted"/>
<evidence type="ECO:0000313" key="2">
    <source>
        <dbReference type="EMBL" id="CAF4461896.1"/>
    </source>
</evidence>
<dbReference type="AlphaFoldDB" id="A0A820SZV3"/>
<gene>
    <name evidence="1" type="ORF">KIK155_LOCUS31774</name>
    <name evidence="2" type="ORF">TOA249_LOCUS198</name>
</gene>
<dbReference type="EMBL" id="CAJNYV010005882">
    <property type="protein sequence ID" value="CAF3789122.1"/>
    <property type="molecule type" value="Genomic_DNA"/>
</dbReference>
<evidence type="ECO:0000313" key="1">
    <source>
        <dbReference type="EMBL" id="CAF3789122.1"/>
    </source>
</evidence>
<organism evidence="2 3">
    <name type="scientific">Rotaria socialis</name>
    <dbReference type="NCBI Taxonomy" id="392032"/>
    <lineage>
        <taxon>Eukaryota</taxon>
        <taxon>Metazoa</taxon>
        <taxon>Spiralia</taxon>
        <taxon>Gnathifera</taxon>
        <taxon>Rotifera</taxon>
        <taxon>Eurotatoria</taxon>
        <taxon>Bdelloidea</taxon>
        <taxon>Philodinida</taxon>
        <taxon>Philodinidae</taxon>
        <taxon>Rotaria</taxon>
    </lineage>
</organism>
<name>A0A820SZV3_9BILA</name>
<dbReference type="Proteomes" id="UP000663838">
    <property type="component" value="Unassembled WGS sequence"/>
</dbReference>
<sequence>MDYGRVLSLNKQFGRLLSRQLVILHYTAQEANSSLGDLVRIIDKLFSYGQSSPRLQQLTLNIDAHPDSWLSTRHLVLSFEKIFKRFPSLTHLTLNCKDTEACRNSVRNLSTLASEWYVVSLLSRKMPMSSVEYRHKPHLIEI</sequence>
<accession>A0A820SZV3</accession>
<reference evidence="2" key="1">
    <citation type="submission" date="2021-02" db="EMBL/GenBank/DDBJ databases">
        <authorList>
            <person name="Nowell W R."/>
        </authorList>
    </citation>
    <scope>NUCLEOTIDE SEQUENCE</scope>
</reference>
<protein>
    <submittedName>
        <fullName evidence="2">Uncharacterized protein</fullName>
    </submittedName>
</protein>
<dbReference type="EMBL" id="CAJOBS010000004">
    <property type="protein sequence ID" value="CAF4461896.1"/>
    <property type="molecule type" value="Genomic_DNA"/>
</dbReference>
<comment type="caution">
    <text evidence="2">The sequence shown here is derived from an EMBL/GenBank/DDBJ whole genome shotgun (WGS) entry which is preliminary data.</text>
</comment>
<evidence type="ECO:0000313" key="3">
    <source>
        <dbReference type="Proteomes" id="UP000663838"/>
    </source>
</evidence>